<keyword evidence="1" id="KW-1133">Transmembrane helix</keyword>
<dbReference type="EMBL" id="AJAN01000038">
    <property type="protein sequence ID" value="EOH85837.1"/>
    <property type="molecule type" value="Genomic_DNA"/>
</dbReference>
<evidence type="ECO:0000256" key="1">
    <source>
        <dbReference type="SAM" id="Phobius"/>
    </source>
</evidence>
<protein>
    <recommendedName>
        <fullName evidence="4">LPXTG cell wall anchor domain-containing protein</fullName>
    </recommendedName>
</protein>
<name>A0ABN0KD55_9ENTE</name>
<organism evidence="2 3">
    <name type="scientific">Enterococcus villorum ATCC 700913</name>
    <dbReference type="NCBI Taxonomy" id="1158604"/>
    <lineage>
        <taxon>Bacteria</taxon>
        <taxon>Bacillati</taxon>
        <taxon>Bacillota</taxon>
        <taxon>Bacilli</taxon>
        <taxon>Lactobacillales</taxon>
        <taxon>Enterococcaceae</taxon>
        <taxon>Enterococcus</taxon>
    </lineage>
</organism>
<keyword evidence="1" id="KW-0812">Transmembrane</keyword>
<feature type="transmembrane region" description="Helical" evidence="1">
    <location>
        <begin position="6"/>
        <end position="21"/>
    </location>
</feature>
<evidence type="ECO:0000313" key="2">
    <source>
        <dbReference type="EMBL" id="EOH85837.1"/>
    </source>
</evidence>
<sequence>MKFSLIGSLLMILSFGGWFYQKRKGGKMTK</sequence>
<proteinExistence type="predicted"/>
<evidence type="ECO:0000313" key="3">
    <source>
        <dbReference type="Proteomes" id="UP000013866"/>
    </source>
</evidence>
<reference evidence="2 3" key="1">
    <citation type="submission" date="2013-02" db="EMBL/GenBank/DDBJ databases">
        <title>The Genome Sequence of Enterococcus villorum ATCC_700913.</title>
        <authorList>
            <consortium name="The Broad Institute Genome Sequencing Platform"/>
            <consortium name="The Broad Institute Genome Sequencing Center for Infectious Disease"/>
            <person name="Earl A.M."/>
            <person name="Gilmore M.S."/>
            <person name="Lebreton F."/>
            <person name="Walker B."/>
            <person name="Young S.K."/>
            <person name="Zeng Q."/>
            <person name="Gargeya S."/>
            <person name="Fitzgerald M."/>
            <person name="Haas B."/>
            <person name="Abouelleil A."/>
            <person name="Alvarado L."/>
            <person name="Arachchi H.M."/>
            <person name="Berlin A.M."/>
            <person name="Chapman S.B."/>
            <person name="Dewar J."/>
            <person name="Goldberg J."/>
            <person name="Griggs A."/>
            <person name="Gujja S."/>
            <person name="Hansen M."/>
            <person name="Howarth C."/>
            <person name="Imamovic A."/>
            <person name="Larimer J."/>
            <person name="McCowan C."/>
            <person name="Murphy C."/>
            <person name="Neiman D."/>
            <person name="Pearson M."/>
            <person name="Priest M."/>
            <person name="Roberts A."/>
            <person name="Saif S."/>
            <person name="Shea T."/>
            <person name="Sisk P."/>
            <person name="Sykes S."/>
            <person name="Wortman J."/>
            <person name="Nusbaum C."/>
            <person name="Birren B."/>
        </authorList>
    </citation>
    <scope>NUCLEOTIDE SEQUENCE [LARGE SCALE GENOMIC DNA]</scope>
    <source>
        <strain evidence="2 3">ATCC 700913</strain>
    </source>
</reference>
<comment type="caution">
    <text evidence="2">The sequence shown here is derived from an EMBL/GenBank/DDBJ whole genome shotgun (WGS) entry which is preliminary data.</text>
</comment>
<keyword evidence="3" id="KW-1185">Reference proteome</keyword>
<accession>A0ABN0KD55</accession>
<gene>
    <name evidence="2" type="ORF">UAO_02731</name>
</gene>
<keyword evidence="1" id="KW-0472">Membrane</keyword>
<evidence type="ECO:0008006" key="4">
    <source>
        <dbReference type="Google" id="ProtNLM"/>
    </source>
</evidence>
<dbReference type="RefSeq" id="WP_010752560.1">
    <property type="nucleotide sequence ID" value="NZ_KB946287.1"/>
</dbReference>
<dbReference type="Proteomes" id="UP000013866">
    <property type="component" value="Unassembled WGS sequence"/>
</dbReference>